<dbReference type="InterPro" id="IPR050256">
    <property type="entry name" value="Glycosyltransferase_2"/>
</dbReference>
<dbReference type="GO" id="GO:0016740">
    <property type="term" value="F:transferase activity"/>
    <property type="evidence" value="ECO:0007669"/>
    <property type="project" value="UniProtKB-KW"/>
</dbReference>
<dbReference type="OrthoDB" id="9810303at2"/>
<dbReference type="InterPro" id="IPR029044">
    <property type="entry name" value="Nucleotide-diphossugar_trans"/>
</dbReference>
<evidence type="ECO:0000313" key="2">
    <source>
        <dbReference type="EMBL" id="SKC72391.1"/>
    </source>
</evidence>
<organism evidence="2 3">
    <name type="scientific">Maledivibacter halophilus</name>
    <dbReference type="NCBI Taxonomy" id="36842"/>
    <lineage>
        <taxon>Bacteria</taxon>
        <taxon>Bacillati</taxon>
        <taxon>Bacillota</taxon>
        <taxon>Clostridia</taxon>
        <taxon>Peptostreptococcales</taxon>
        <taxon>Caminicellaceae</taxon>
        <taxon>Maledivibacter</taxon>
    </lineage>
</organism>
<dbReference type="EMBL" id="FUZT01000006">
    <property type="protein sequence ID" value="SKC72391.1"/>
    <property type="molecule type" value="Genomic_DNA"/>
</dbReference>
<sequence length="227" mass="25607">MLNISALVPAYNEGDKIEKTIETIKKSKYIRDIYVIDDGSRDNTASVASEAGAKVFKLDKNRGKGYALKYGIKKIIDRNEIIIFLDGDLEGSQRDIDRLIKPVLENKCDVTIAKFPKSKKKGGFGLVKTLAKKGVKHFTNKEIDCSLSGQRAFKAEVLRSIHNMPSRYGVEVGMTINILKLGFVIKEIEVDMGHRETGRDLKGFIHRGKQFYQILWTLILQRLGGFQ</sequence>
<dbReference type="Gene3D" id="3.90.550.10">
    <property type="entry name" value="Spore Coat Polysaccharide Biosynthesis Protein SpsA, Chain A"/>
    <property type="match status" value="1"/>
</dbReference>
<dbReference type="STRING" id="36842.SAMN02194393_02610"/>
<dbReference type="Pfam" id="PF00535">
    <property type="entry name" value="Glycos_transf_2"/>
    <property type="match status" value="1"/>
</dbReference>
<dbReference type="Proteomes" id="UP000190285">
    <property type="component" value="Unassembled WGS sequence"/>
</dbReference>
<proteinExistence type="predicted"/>
<dbReference type="SUPFAM" id="SSF53448">
    <property type="entry name" value="Nucleotide-diphospho-sugar transferases"/>
    <property type="match status" value="1"/>
</dbReference>
<evidence type="ECO:0000313" key="3">
    <source>
        <dbReference type="Proteomes" id="UP000190285"/>
    </source>
</evidence>
<accession>A0A1T5L8T2</accession>
<dbReference type="PANTHER" id="PTHR48090:SF7">
    <property type="entry name" value="RFBJ PROTEIN"/>
    <property type="match status" value="1"/>
</dbReference>
<keyword evidence="2" id="KW-0808">Transferase</keyword>
<gene>
    <name evidence="2" type="ORF">SAMN02194393_02610</name>
</gene>
<dbReference type="InterPro" id="IPR001173">
    <property type="entry name" value="Glyco_trans_2-like"/>
</dbReference>
<dbReference type="PANTHER" id="PTHR48090">
    <property type="entry name" value="UNDECAPRENYL-PHOSPHATE 4-DEOXY-4-FORMAMIDO-L-ARABINOSE TRANSFERASE-RELATED"/>
    <property type="match status" value="1"/>
</dbReference>
<evidence type="ECO:0000259" key="1">
    <source>
        <dbReference type="Pfam" id="PF00535"/>
    </source>
</evidence>
<dbReference type="RefSeq" id="WP_079492137.1">
    <property type="nucleotide sequence ID" value="NZ_FUZT01000006.1"/>
</dbReference>
<reference evidence="3" key="1">
    <citation type="submission" date="2017-02" db="EMBL/GenBank/DDBJ databases">
        <authorList>
            <person name="Varghese N."/>
            <person name="Submissions S."/>
        </authorList>
    </citation>
    <scope>NUCLEOTIDE SEQUENCE [LARGE SCALE GENOMIC DNA]</scope>
    <source>
        <strain evidence="3">M1</strain>
    </source>
</reference>
<keyword evidence="3" id="KW-1185">Reference proteome</keyword>
<name>A0A1T5L8T2_9FIRM</name>
<dbReference type="CDD" id="cd04179">
    <property type="entry name" value="DPM_DPG-synthase_like"/>
    <property type="match status" value="1"/>
</dbReference>
<protein>
    <submittedName>
        <fullName evidence="2">Glycosyltransferases, probably involved in cell wall biogenesis</fullName>
    </submittedName>
</protein>
<dbReference type="AlphaFoldDB" id="A0A1T5L8T2"/>
<feature type="domain" description="Glycosyltransferase 2-like" evidence="1">
    <location>
        <begin position="5"/>
        <end position="141"/>
    </location>
</feature>